<organism evidence="1 2">
    <name type="scientific">Marinomonas aquimarina</name>
    <dbReference type="NCBI Taxonomy" id="295068"/>
    <lineage>
        <taxon>Bacteria</taxon>
        <taxon>Pseudomonadati</taxon>
        <taxon>Pseudomonadota</taxon>
        <taxon>Gammaproteobacteria</taxon>
        <taxon>Oceanospirillales</taxon>
        <taxon>Oceanospirillaceae</taxon>
        <taxon>Marinomonas</taxon>
    </lineage>
</organism>
<accession>A0A1A8T5M0</accession>
<dbReference type="Proteomes" id="UP000092627">
    <property type="component" value="Unassembled WGS sequence"/>
</dbReference>
<gene>
    <name evidence="1" type="primary">casC</name>
    <name evidence="1" type="ORF">MAQ5080_00885</name>
</gene>
<dbReference type="Pfam" id="PF09344">
    <property type="entry name" value="Cas_CT1975"/>
    <property type="match status" value="1"/>
</dbReference>
<dbReference type="AlphaFoldDB" id="A0A1A8T5M0"/>
<keyword evidence="2" id="KW-1185">Reference proteome</keyword>
<dbReference type="RefSeq" id="WP_067207071.1">
    <property type="nucleotide sequence ID" value="NZ_FLOC01000003.1"/>
</dbReference>
<reference evidence="1 2" key="1">
    <citation type="submission" date="2016-06" db="EMBL/GenBank/DDBJ databases">
        <authorList>
            <person name="Kjaerup R.B."/>
            <person name="Dalgaard T.S."/>
            <person name="Juul-Madsen H.R."/>
        </authorList>
    </citation>
    <scope>NUCLEOTIDE SEQUENCE [LARGE SCALE GENOMIC DNA]</scope>
    <source>
        <strain evidence="1 2">CECT 5080</strain>
    </source>
</reference>
<evidence type="ECO:0000313" key="1">
    <source>
        <dbReference type="EMBL" id="SBS27668.1"/>
    </source>
</evidence>
<dbReference type="EMBL" id="FLOC01000003">
    <property type="protein sequence ID" value="SBS27668.1"/>
    <property type="molecule type" value="Genomic_DNA"/>
</dbReference>
<proteinExistence type="predicted"/>
<name>A0A1A8T5M0_9GAMM</name>
<dbReference type="OrthoDB" id="5291250at2"/>
<sequence length="344" mass="37386">MSQFIQLHFLTSYAPSNLNRDDLGRPKTAKMGGFDRLRVSSQSLKRNWRCSEIFEESMANNLGKRTKRFGGEVFKVLVENGVAEKNAQKWAASIAGVFGKGKKGSLEIEQLAHISPEEQQAALDLAAVLADESREPTEEELSLLRHNQSAVDIALFGRMLASSPAFNVEAACQVAHALSVHSVVVEDDYFTAVDDLNDGKEDSGSSHIGESGFAAALFYSYVCINKTQLIENLDGNEALANQAIQALTEAAVKVSPKGKQNSFASRAYASYVLAEKGEQQPRSLSAAFLKPIKGEDQAFLAISALEKQAENFDKVYGQCADTRYSINAVVGEGSFDELKAFVAN</sequence>
<dbReference type="STRING" id="295068.MAQ5080_00885"/>
<protein>
    <submittedName>
        <fullName evidence="1">CRISPR system Cascade subunit CasC</fullName>
    </submittedName>
</protein>
<dbReference type="InterPro" id="IPR010148">
    <property type="entry name" value="CRISPR-assoc_prot_CT1975"/>
</dbReference>
<dbReference type="NCBIfam" id="TIGR01869">
    <property type="entry name" value="casC_Cse4"/>
    <property type="match status" value="1"/>
</dbReference>
<evidence type="ECO:0000313" key="2">
    <source>
        <dbReference type="Proteomes" id="UP000092627"/>
    </source>
</evidence>